<dbReference type="PANTHER" id="PTHR46017:SF1">
    <property type="entry name" value="ALPHA-MANNOSIDASE 2C1"/>
    <property type="match status" value="1"/>
</dbReference>
<dbReference type="InterPro" id="IPR011013">
    <property type="entry name" value="Gal_mutarotase_sf_dom"/>
</dbReference>
<evidence type="ECO:0000256" key="1">
    <source>
        <dbReference type="ARBA" id="ARBA00000365"/>
    </source>
</evidence>
<dbReference type="InterPro" id="IPR011682">
    <property type="entry name" value="Glyco_hydro_38_C"/>
</dbReference>
<dbReference type="SUPFAM" id="SSF88713">
    <property type="entry name" value="Glycoside hydrolase/deacetylase"/>
    <property type="match status" value="1"/>
</dbReference>
<organism evidence="10">
    <name type="scientific">Absidia glauca</name>
    <name type="common">Pin mould</name>
    <dbReference type="NCBI Taxonomy" id="4829"/>
    <lineage>
        <taxon>Eukaryota</taxon>
        <taxon>Fungi</taxon>
        <taxon>Fungi incertae sedis</taxon>
        <taxon>Mucoromycota</taxon>
        <taxon>Mucoromycotina</taxon>
        <taxon>Mucoromycetes</taxon>
        <taxon>Mucorales</taxon>
        <taxon>Cunninghamellaceae</taxon>
        <taxon>Absidia</taxon>
    </lineage>
</organism>
<sequence length="1094" mass="123807">MDRMATLRPLVDNTPKIPHNINQSRINNFLAVNGQFYSMGIHQGLWKTRYSGAPHVKLSYYSVPDMKHAVMMGDGSGEGNISGTSLHKKDHPIRTATKLTTPIVLLQEATGQTFTPIEQRQRSFGPSWSTHWFKIVVTIPDDLDTLPAVFQWDMESEGLVWSTDGVPLQGLTGGWQVTNSFVCLNAADQSRHEYVLTQSAKKGETFAFYIEAACNGMFGVSDNDAMVPDPNRYFHINAADLVVPDILIQRLYYDLIQALWTLNEAINLFRLNDRVSIEKCLDLTKSFLSAPNGEGQHQVTAIGHCHIDTAWLWPYEETKRKVARSWSSQLDLIQRYPGYVFTASQVQQYEWLQKFYPAVFDGIKKQEKAGRWEIIGGSWVEHDTNMPSGESLCRQMLLGQKYFEENFGKRTNVFWLPDSFGYSGQLPQVLKQSGCDYFFTQKLSWNNINKFPLTTFWWTGIDNSRVLAHLTPADTYNAEVTPSELHKCATNHRDIESSNESLLVFGHGDGGGGPTPEHLERLNRLKNVDGLPSCKPGQVIDFFKSVESNSQKLQSYKGELYLEFHRGTYTTQALVKRGNRQSEVLIRDVEFLSTAAQLMKNSKSDTPYAYPAADIERLWKLICLNQFHDCLPGSGIGLAYVDVHKYHRDVIYESLTLRRKAQSYLLFGDENHEDNQSNESIAVFNTLPWPRSDIAAVPQKNTHWTDQQRKDNHEFVVVDSVPGLAVSVITSKSVPVVEANDEAKAYQEDSGKFVLENPKVKAVFNSRGQLYELYDKKSDRGNLVLQGSKGNVLQLYEDVPTYWDAWDVEIYHLQKQKALEADESLKITATGPLRAELTFKQKISSDSWIEQSISLTCLGSYIEFDTTVDWHEKHQFLATYDIQYGVVRRPNHYNTTHDSARFEVCGHKFADISDAAYGIALMNNCKYGYATHGNSQRLSLLRSPKGPDENADMGQHKFKYAVYPHKGDFQTSDVVQKALELNVPLSYRQTSQLVEPETILPSLFAVNPPGRIIIDTVKLAEKSQEHGKTVILRLYEAYGGQCKGQLTSSLDIQSIHVSNILEDDTDHLLTKNDTGAFPLTLKPFQIMTLKVQVA</sequence>
<dbReference type="GO" id="GO:0046872">
    <property type="term" value="F:metal ion binding"/>
    <property type="evidence" value="ECO:0007669"/>
    <property type="project" value="UniProtKB-KW"/>
</dbReference>
<dbReference type="Gene3D" id="2.60.40.2220">
    <property type="match status" value="1"/>
</dbReference>
<comment type="function">
    <text evidence="7">Degrades free oligosaccharides in the vacuole.</text>
</comment>
<evidence type="ECO:0000313" key="10">
    <source>
        <dbReference type="EMBL" id="SAM09375.1"/>
    </source>
</evidence>
<dbReference type="AlphaFoldDB" id="A0A168T2R0"/>
<dbReference type="SMART" id="SM00872">
    <property type="entry name" value="Alpha-mann_mid"/>
    <property type="match status" value="1"/>
</dbReference>
<dbReference type="InterPro" id="IPR011330">
    <property type="entry name" value="Glyco_hydro/deAcase_b/a-brl"/>
</dbReference>
<accession>A0A168T2R0</accession>
<evidence type="ECO:0000256" key="8">
    <source>
        <dbReference type="ARBA" id="ARBA00071615"/>
    </source>
</evidence>
<comment type="similarity">
    <text evidence="2">Belongs to the glycosyl hydrolase 38 family.</text>
</comment>
<dbReference type="GO" id="GO:0000329">
    <property type="term" value="C:fungal-type vacuole membrane"/>
    <property type="evidence" value="ECO:0007669"/>
    <property type="project" value="TreeGrafter"/>
</dbReference>
<dbReference type="Gene3D" id="1.20.1270.50">
    <property type="entry name" value="Glycoside hydrolase family 38, central domain"/>
    <property type="match status" value="1"/>
</dbReference>
<dbReference type="Gene3D" id="3.20.110.10">
    <property type="entry name" value="Glycoside hydrolase 38, N terminal domain"/>
    <property type="match status" value="1"/>
</dbReference>
<dbReference type="GO" id="GO:0030246">
    <property type="term" value="F:carbohydrate binding"/>
    <property type="evidence" value="ECO:0007669"/>
    <property type="project" value="InterPro"/>
</dbReference>
<dbReference type="Pfam" id="PF22907">
    <property type="entry name" value="Ams1-like_1st"/>
    <property type="match status" value="1"/>
</dbReference>
<dbReference type="EMBL" id="LT555008">
    <property type="protein sequence ID" value="SAM09375.1"/>
    <property type="molecule type" value="Genomic_DNA"/>
</dbReference>
<reference evidence="10" key="1">
    <citation type="submission" date="2016-04" db="EMBL/GenBank/DDBJ databases">
        <authorList>
            <person name="Evans L.H."/>
            <person name="Alamgir A."/>
            <person name="Owens N."/>
            <person name="Weber N.D."/>
            <person name="Virtaneva K."/>
            <person name="Barbian K."/>
            <person name="Babar A."/>
            <person name="Rosenke K."/>
        </authorList>
    </citation>
    <scope>NUCLEOTIDE SEQUENCE [LARGE SCALE GENOMIC DNA]</scope>
    <source>
        <strain evidence="10">CBS 101.48</strain>
    </source>
</reference>
<evidence type="ECO:0000256" key="3">
    <source>
        <dbReference type="ARBA" id="ARBA00012752"/>
    </source>
</evidence>
<dbReference type="Gene3D" id="2.70.98.30">
    <property type="entry name" value="Golgi alpha-mannosidase II, domain 4"/>
    <property type="match status" value="1"/>
</dbReference>
<dbReference type="InParanoid" id="A0A168T2R0"/>
<keyword evidence="4" id="KW-0479">Metal-binding</keyword>
<dbReference type="FunCoup" id="A0A168T2R0">
    <property type="interactions" value="87"/>
</dbReference>
<proteinExistence type="inferred from homology"/>
<feature type="domain" description="Glycoside hydrolase family 38 central" evidence="9">
    <location>
        <begin position="563"/>
        <end position="647"/>
    </location>
</feature>
<dbReference type="InterPro" id="IPR027291">
    <property type="entry name" value="Glyco_hydro_38_N_sf"/>
</dbReference>
<evidence type="ECO:0000313" key="11">
    <source>
        <dbReference type="Proteomes" id="UP000078561"/>
    </source>
</evidence>
<evidence type="ECO:0000259" key="9">
    <source>
        <dbReference type="SMART" id="SM00872"/>
    </source>
</evidence>
<protein>
    <recommendedName>
        <fullName evidence="8">Alpha-mannosidase</fullName>
        <ecNumber evidence="3">3.2.1.24</ecNumber>
    </recommendedName>
</protein>
<dbReference type="PANTHER" id="PTHR46017">
    <property type="entry name" value="ALPHA-MANNOSIDASE 2C1"/>
    <property type="match status" value="1"/>
</dbReference>
<keyword evidence="11" id="KW-1185">Reference proteome</keyword>
<dbReference type="GO" id="GO:0004559">
    <property type="term" value="F:alpha-mannosidase activity"/>
    <property type="evidence" value="ECO:0007669"/>
    <property type="project" value="UniProtKB-EC"/>
</dbReference>
<dbReference type="SUPFAM" id="SSF74650">
    <property type="entry name" value="Galactose mutarotase-like"/>
    <property type="match status" value="1"/>
</dbReference>
<evidence type="ECO:0000256" key="6">
    <source>
        <dbReference type="ARBA" id="ARBA00023295"/>
    </source>
</evidence>
<name>A0A168T2R0_ABSGL</name>
<evidence type="ECO:0000256" key="2">
    <source>
        <dbReference type="ARBA" id="ARBA00009792"/>
    </source>
</evidence>
<dbReference type="InterPro" id="IPR054723">
    <property type="entry name" value="Ams1-like_N"/>
</dbReference>
<dbReference type="OrthoDB" id="10261055at2759"/>
<dbReference type="FunFam" id="3.20.110.10:FF:000002">
    <property type="entry name" value="alpha-mannosidase 2C1 isoform X1"/>
    <property type="match status" value="1"/>
</dbReference>
<dbReference type="STRING" id="4829.A0A168T2R0"/>
<dbReference type="GO" id="GO:0006013">
    <property type="term" value="P:mannose metabolic process"/>
    <property type="evidence" value="ECO:0007669"/>
    <property type="project" value="InterPro"/>
</dbReference>
<keyword evidence="5" id="KW-0378">Hydrolase</keyword>
<keyword evidence="6" id="KW-0326">Glycosidase</keyword>
<dbReference type="Pfam" id="PF01074">
    <property type="entry name" value="Glyco_hydro_38N"/>
    <property type="match status" value="1"/>
</dbReference>
<evidence type="ECO:0000256" key="4">
    <source>
        <dbReference type="ARBA" id="ARBA00022723"/>
    </source>
</evidence>
<dbReference type="Pfam" id="PF17677">
    <property type="entry name" value="Glyco_hydro38C2"/>
    <property type="match status" value="1"/>
</dbReference>
<evidence type="ECO:0000256" key="7">
    <source>
        <dbReference type="ARBA" id="ARBA00054985"/>
    </source>
</evidence>
<dbReference type="CDD" id="cd10789">
    <property type="entry name" value="GH38N_AMII_ER_cytosolic"/>
    <property type="match status" value="1"/>
</dbReference>
<dbReference type="InterPro" id="IPR037094">
    <property type="entry name" value="Glyco_hydro_38_cen_sf"/>
</dbReference>
<dbReference type="GO" id="GO:0009313">
    <property type="term" value="P:oligosaccharide catabolic process"/>
    <property type="evidence" value="ECO:0007669"/>
    <property type="project" value="TreeGrafter"/>
</dbReference>
<dbReference type="OMA" id="GQYWDAW"/>
<dbReference type="EC" id="3.2.1.24" evidence="3"/>
<dbReference type="InterPro" id="IPR041147">
    <property type="entry name" value="GH38_C"/>
</dbReference>
<dbReference type="Proteomes" id="UP000078561">
    <property type="component" value="Unassembled WGS sequence"/>
</dbReference>
<dbReference type="InterPro" id="IPR000602">
    <property type="entry name" value="Glyco_hydro_38_N"/>
</dbReference>
<comment type="catalytic activity">
    <reaction evidence="1">
        <text>Hydrolysis of terminal, non-reducing alpha-D-mannose residues in alpha-D-mannosides.</text>
        <dbReference type="EC" id="3.2.1.24"/>
    </reaction>
</comment>
<dbReference type="FunFam" id="2.70.98.30:FF:000001">
    <property type="entry name" value="alpha-mannosidase 2C1 isoform X2"/>
    <property type="match status" value="1"/>
</dbReference>
<gene>
    <name evidence="10" type="primary">ABSGL_15051.1 scaffold 15162</name>
</gene>
<evidence type="ECO:0000256" key="5">
    <source>
        <dbReference type="ARBA" id="ARBA00022801"/>
    </source>
</evidence>
<dbReference type="Pfam" id="PF09261">
    <property type="entry name" value="Alpha-mann_mid"/>
    <property type="match status" value="1"/>
</dbReference>
<dbReference type="InterPro" id="IPR015341">
    <property type="entry name" value="Glyco_hydro_38_cen"/>
</dbReference>
<dbReference type="SUPFAM" id="SSF88688">
    <property type="entry name" value="Families 57/38 glycoside transferase middle domain"/>
    <property type="match status" value="1"/>
</dbReference>
<dbReference type="InterPro" id="IPR028995">
    <property type="entry name" value="Glyco_hydro_57/38_cen_sf"/>
</dbReference>
<dbReference type="Pfam" id="PF07748">
    <property type="entry name" value="Glyco_hydro_38C"/>
    <property type="match status" value="1"/>
</dbReference>
<dbReference type="FunFam" id="1.20.1270.50:FF:000004">
    <property type="entry name" value="alpha-mannosidase 2C1 isoform X1"/>
    <property type="match status" value="1"/>
</dbReference>